<evidence type="ECO:0000313" key="6">
    <source>
        <dbReference type="EMBL" id="KAK1744556.1"/>
    </source>
</evidence>
<dbReference type="PROSITE" id="PS50865">
    <property type="entry name" value="ZF_MYND_2"/>
    <property type="match status" value="1"/>
</dbReference>
<evidence type="ECO:0000259" key="5">
    <source>
        <dbReference type="PROSITE" id="PS50865"/>
    </source>
</evidence>
<dbReference type="Gene3D" id="6.10.140.2220">
    <property type="match status" value="1"/>
</dbReference>
<feature type="domain" description="MYND-type" evidence="5">
    <location>
        <begin position="199"/>
        <end position="242"/>
    </location>
</feature>
<evidence type="ECO:0000256" key="2">
    <source>
        <dbReference type="ARBA" id="ARBA00022771"/>
    </source>
</evidence>
<keyword evidence="2 4" id="KW-0863">Zinc-finger</keyword>
<reference evidence="6" key="1">
    <citation type="submission" date="2023-06" db="EMBL/GenBank/DDBJ databases">
        <title>Survivors Of The Sea: Transcriptome response of Skeletonema marinoi to long-term dormancy.</title>
        <authorList>
            <person name="Pinder M.I.M."/>
            <person name="Kourtchenko O."/>
            <person name="Robertson E.K."/>
            <person name="Larsson T."/>
            <person name="Maumus F."/>
            <person name="Osuna-Cruz C.M."/>
            <person name="Vancaester E."/>
            <person name="Stenow R."/>
            <person name="Vandepoele K."/>
            <person name="Ploug H."/>
            <person name="Bruchert V."/>
            <person name="Godhe A."/>
            <person name="Topel M."/>
        </authorList>
    </citation>
    <scope>NUCLEOTIDE SEQUENCE</scope>
    <source>
        <strain evidence="6">R05AC</strain>
    </source>
</reference>
<evidence type="ECO:0000313" key="7">
    <source>
        <dbReference type="Proteomes" id="UP001224775"/>
    </source>
</evidence>
<dbReference type="AlphaFoldDB" id="A0AAD8YG73"/>
<comment type="caution">
    <text evidence="6">The sequence shown here is derived from an EMBL/GenBank/DDBJ whole genome shotgun (WGS) entry which is preliminary data.</text>
</comment>
<protein>
    <recommendedName>
        <fullName evidence="5">MYND-type domain-containing protein</fullName>
    </recommendedName>
</protein>
<gene>
    <name evidence="6" type="ORF">QTG54_005089</name>
</gene>
<organism evidence="6 7">
    <name type="scientific">Skeletonema marinoi</name>
    <dbReference type="NCBI Taxonomy" id="267567"/>
    <lineage>
        <taxon>Eukaryota</taxon>
        <taxon>Sar</taxon>
        <taxon>Stramenopiles</taxon>
        <taxon>Ochrophyta</taxon>
        <taxon>Bacillariophyta</taxon>
        <taxon>Coscinodiscophyceae</taxon>
        <taxon>Thalassiosirophycidae</taxon>
        <taxon>Thalassiosirales</taxon>
        <taxon>Skeletonemataceae</taxon>
        <taxon>Skeletonema</taxon>
        <taxon>Skeletonema marinoi-dohrnii complex</taxon>
    </lineage>
</organism>
<keyword evidence="7" id="KW-1185">Reference proteome</keyword>
<accession>A0AAD8YG73</accession>
<dbReference type="SUPFAM" id="SSF144232">
    <property type="entry name" value="HIT/MYND zinc finger-like"/>
    <property type="match status" value="1"/>
</dbReference>
<evidence type="ECO:0000256" key="1">
    <source>
        <dbReference type="ARBA" id="ARBA00022723"/>
    </source>
</evidence>
<keyword evidence="3" id="KW-0862">Zinc</keyword>
<sequence length="255" mass="29008">MVSRKKLKGKARKKAAKTEAAAAGERDLALSLPTQIRRPRECTHGWDVTEYPIDHDCYKFIEEVVRIFDECNNVPEGTVGLAVDKALSFTRDIFPDVWNNSACLEWISSAFVTLGTDAIINEAFFLCAAAMGFSESLNQHVACYYMGSQPLMYVAKIVDLIWAEKRRTISYLKKRIPCKCLNEKYKAVKSLPKMYTCCNKTCSLPDRSVNLSAMMTCGGCRREHYCSEECQAAHWEDHRDACKGWRKWNAENCTK</sequence>
<evidence type="ECO:0000256" key="3">
    <source>
        <dbReference type="ARBA" id="ARBA00022833"/>
    </source>
</evidence>
<dbReference type="Pfam" id="PF01753">
    <property type="entry name" value="zf-MYND"/>
    <property type="match status" value="1"/>
</dbReference>
<dbReference type="InterPro" id="IPR002893">
    <property type="entry name" value="Znf_MYND"/>
</dbReference>
<proteinExistence type="predicted"/>
<dbReference type="GO" id="GO:0008270">
    <property type="term" value="F:zinc ion binding"/>
    <property type="evidence" value="ECO:0007669"/>
    <property type="project" value="UniProtKB-KW"/>
</dbReference>
<dbReference type="EMBL" id="JATAAI010000007">
    <property type="protein sequence ID" value="KAK1744556.1"/>
    <property type="molecule type" value="Genomic_DNA"/>
</dbReference>
<keyword evidence="1" id="KW-0479">Metal-binding</keyword>
<name>A0AAD8YG73_9STRA</name>
<dbReference type="Proteomes" id="UP001224775">
    <property type="component" value="Unassembled WGS sequence"/>
</dbReference>
<evidence type="ECO:0000256" key="4">
    <source>
        <dbReference type="PROSITE-ProRule" id="PRU00134"/>
    </source>
</evidence>